<dbReference type="EMBL" id="JAMKOV010000002">
    <property type="protein sequence ID" value="KAI8042616.1"/>
    <property type="molecule type" value="Genomic_DNA"/>
</dbReference>
<feature type="compositionally biased region" description="Polar residues" evidence="1">
    <location>
        <begin position="1"/>
        <end position="11"/>
    </location>
</feature>
<name>A0A9P9YT50_9MUSC</name>
<dbReference type="Proteomes" id="UP001059596">
    <property type="component" value="Unassembled WGS sequence"/>
</dbReference>
<sequence>RKVAQSQSQSQCRERTHTHPKNQTGCQRKQLQTGMKIMCTPCWLYVSASFSRFFSWLRLWSTSNCGNLKLDALTSLCGANDANRKPG</sequence>
<accession>A0A9P9YT50</accession>
<feature type="non-terminal residue" evidence="2">
    <location>
        <position position="87"/>
    </location>
</feature>
<evidence type="ECO:0000313" key="3">
    <source>
        <dbReference type="Proteomes" id="UP001059596"/>
    </source>
</evidence>
<protein>
    <submittedName>
        <fullName evidence="2">Uncharacterized protein</fullName>
    </submittedName>
</protein>
<dbReference type="AlphaFoldDB" id="A0A9P9YT50"/>
<feature type="region of interest" description="Disordered" evidence="1">
    <location>
        <begin position="1"/>
        <end position="27"/>
    </location>
</feature>
<organism evidence="2 3">
    <name type="scientific">Drosophila gunungcola</name>
    <name type="common">fruit fly</name>
    <dbReference type="NCBI Taxonomy" id="103775"/>
    <lineage>
        <taxon>Eukaryota</taxon>
        <taxon>Metazoa</taxon>
        <taxon>Ecdysozoa</taxon>
        <taxon>Arthropoda</taxon>
        <taxon>Hexapoda</taxon>
        <taxon>Insecta</taxon>
        <taxon>Pterygota</taxon>
        <taxon>Neoptera</taxon>
        <taxon>Endopterygota</taxon>
        <taxon>Diptera</taxon>
        <taxon>Brachycera</taxon>
        <taxon>Muscomorpha</taxon>
        <taxon>Ephydroidea</taxon>
        <taxon>Drosophilidae</taxon>
        <taxon>Drosophila</taxon>
        <taxon>Sophophora</taxon>
    </lineage>
</organism>
<proteinExistence type="predicted"/>
<evidence type="ECO:0000256" key="1">
    <source>
        <dbReference type="SAM" id="MobiDB-lite"/>
    </source>
</evidence>
<reference evidence="2" key="1">
    <citation type="journal article" date="2023" name="Genome Biol. Evol.">
        <title>Long-read-based Genome Assembly of Drosophila gunungcola Reveals Fewer Chemosensory Genes in Flower-breeding Species.</title>
        <authorList>
            <person name="Negi A."/>
            <person name="Liao B.Y."/>
            <person name="Yeh S.D."/>
        </authorList>
    </citation>
    <scope>NUCLEOTIDE SEQUENCE</scope>
    <source>
        <strain evidence="2">Sukarami</strain>
    </source>
</reference>
<gene>
    <name evidence="2" type="ORF">M5D96_003929</name>
</gene>
<comment type="caution">
    <text evidence="2">The sequence shown here is derived from an EMBL/GenBank/DDBJ whole genome shotgun (WGS) entry which is preliminary data.</text>
</comment>
<keyword evidence="3" id="KW-1185">Reference proteome</keyword>
<evidence type="ECO:0000313" key="2">
    <source>
        <dbReference type="EMBL" id="KAI8042616.1"/>
    </source>
</evidence>